<name>A0A124HRP2_9ACTN</name>
<evidence type="ECO:0000313" key="1">
    <source>
        <dbReference type="EMBL" id="KUN39132.1"/>
    </source>
</evidence>
<protein>
    <submittedName>
        <fullName evidence="1">Uncharacterized protein</fullName>
    </submittedName>
</protein>
<dbReference type="GeneID" id="91424986"/>
<dbReference type="Proteomes" id="UP000053271">
    <property type="component" value="Unassembled WGS sequence"/>
</dbReference>
<dbReference type="RefSeq" id="WP_067231562.1">
    <property type="nucleotide sequence ID" value="NZ_KQ948551.1"/>
</dbReference>
<reference evidence="1 2" key="1">
    <citation type="submission" date="2015-10" db="EMBL/GenBank/DDBJ databases">
        <title>Draft genome sequence of Streptomyces longwoodensis DSM 41677, type strain for the species Streptomyces longwoodensis.</title>
        <authorList>
            <person name="Ruckert C."/>
            <person name="Winkler A."/>
            <person name="Kalinowski J."/>
            <person name="Kampfer P."/>
            <person name="Glaeser S."/>
        </authorList>
    </citation>
    <scope>NUCLEOTIDE SEQUENCE [LARGE SCALE GENOMIC DNA]</scope>
    <source>
        <strain evidence="1 2">DSM 41677</strain>
    </source>
</reference>
<dbReference type="STRING" id="68231.AQJ30_10250"/>
<accession>A0A124HRP2</accession>
<sequence length="611" mass="64278">METDGGAEGAPEVAALLATLGIGGRQDTGGTGTPGDPDAREAALHTLLSATWRDDDFAVATAHAVPQLARLAREVPAHRADLLRLLGDLADRPDWPDARRPARDAVAAELPGLLPSAHDPDAAVRDAVLPLVVACGRTDVVPLLRARLAAEPEPAVRGHLVTALALLDPGDGAWRHPLLTDPAPEVRLAAAEDLLRTTGPPFPDDLVDVCARAYGEIPYELDEAPQWPGRHERLGDRLLADPGAALRAAAAGVPLAFEVTEHWRDREAGALPWALRELDAEDPPWQLLRLARLCRALPPGLHAPVRDRVRPLLARDVPVRTEAVTVLAVAGAPESVEEAVRLVEGAPGPPPGAYRVARAAAAVTEAFGAAALPVARAVARRIGHGHPDLLRVLERYPAVAVAAVDDVVPLVSRYEGGHAWTAVALLGALGPAAGDRAARALLAEATGGGHSTVALYAAMAHHRVTGDPGPALDRLRAEGPGTWLDFVGDLGPAGTPLLPWAEERLTPGTPTEVRAAAARAVWRVTGRTEDTVEPLARRAAAGEGYHRSRLDAVRELTRMGLLPRWATAPLREVADADRRVVSGLGPDDGPHPDDVLRDAVRTLLATAEPVG</sequence>
<dbReference type="Gene3D" id="1.25.10.10">
    <property type="entry name" value="Leucine-rich Repeat Variant"/>
    <property type="match status" value="1"/>
</dbReference>
<keyword evidence="2" id="KW-1185">Reference proteome</keyword>
<evidence type="ECO:0000313" key="2">
    <source>
        <dbReference type="Proteomes" id="UP000053271"/>
    </source>
</evidence>
<proteinExistence type="predicted"/>
<dbReference type="EMBL" id="LMWS01000013">
    <property type="protein sequence ID" value="KUN39132.1"/>
    <property type="molecule type" value="Genomic_DNA"/>
</dbReference>
<organism evidence="1 2">
    <name type="scientific">Streptomyces longwoodensis</name>
    <dbReference type="NCBI Taxonomy" id="68231"/>
    <lineage>
        <taxon>Bacteria</taxon>
        <taxon>Bacillati</taxon>
        <taxon>Actinomycetota</taxon>
        <taxon>Actinomycetes</taxon>
        <taxon>Kitasatosporales</taxon>
        <taxon>Streptomycetaceae</taxon>
        <taxon>Streptomyces</taxon>
    </lineage>
</organism>
<dbReference type="SUPFAM" id="SSF48371">
    <property type="entry name" value="ARM repeat"/>
    <property type="match status" value="1"/>
</dbReference>
<dbReference type="AlphaFoldDB" id="A0A124HRP2"/>
<dbReference type="InterPro" id="IPR011989">
    <property type="entry name" value="ARM-like"/>
</dbReference>
<comment type="caution">
    <text evidence="1">The sequence shown here is derived from an EMBL/GenBank/DDBJ whole genome shotgun (WGS) entry which is preliminary data.</text>
</comment>
<dbReference type="InterPro" id="IPR016024">
    <property type="entry name" value="ARM-type_fold"/>
</dbReference>
<gene>
    <name evidence="1" type="ORF">AQJ30_10250</name>
</gene>